<dbReference type="SMART" id="SM01052">
    <property type="entry name" value="CAP_GLY"/>
    <property type="match status" value="1"/>
</dbReference>
<keyword evidence="9" id="KW-0812">Transmembrane</keyword>
<dbReference type="EMBL" id="QKXF01000138">
    <property type="protein sequence ID" value="RQM15915.1"/>
    <property type="molecule type" value="Genomic_DNA"/>
</dbReference>
<dbReference type="GO" id="GO:0005509">
    <property type="term" value="F:calcium ion binding"/>
    <property type="evidence" value="ECO:0007669"/>
    <property type="project" value="InterPro"/>
</dbReference>
<keyword evidence="9" id="KW-0472">Membrane</keyword>
<feature type="transmembrane region" description="Helical" evidence="9">
    <location>
        <begin position="607"/>
        <end position="625"/>
    </location>
</feature>
<proteinExistence type="inferred from homology"/>
<dbReference type="InterPro" id="IPR013235">
    <property type="entry name" value="PPP_dom"/>
</dbReference>
<comment type="similarity">
    <text evidence="2 8">Belongs to the PPP phosphatase family.</text>
</comment>
<dbReference type="PRINTS" id="PR00114">
    <property type="entry name" value="STPHPHTASE"/>
</dbReference>
<feature type="domain" description="CAP-Gly" evidence="11">
    <location>
        <begin position="813"/>
        <end position="856"/>
    </location>
</feature>
<dbReference type="Gene3D" id="1.10.238.10">
    <property type="entry name" value="EF-hand"/>
    <property type="match status" value="3"/>
</dbReference>
<keyword evidence="4" id="KW-0677">Repeat</keyword>
<dbReference type="InterPro" id="IPR000938">
    <property type="entry name" value="CAP-Gly_domain"/>
</dbReference>
<dbReference type="SUPFAM" id="SSF56300">
    <property type="entry name" value="Metallo-dependent phosphatases"/>
    <property type="match status" value="2"/>
</dbReference>
<keyword evidence="9" id="KW-1133">Transmembrane helix</keyword>
<dbReference type="Pfam" id="PF01302">
    <property type="entry name" value="CAP_GLY"/>
    <property type="match status" value="1"/>
</dbReference>
<sequence length="1728" mass="196778">MSRRREIKVLLTLAEVRAAFEQQILLAVTDVLDIIHEAQFRMNLEPNVVSVLERASTYVFGDIHGQFYDLMQLMDAVGVTELAEKDVQLVFLGDYVDRGAFSCEVMLYLFRLKIQFTNKVFLLRGNHEYESISSFYGFRSRGKYGISIYYHFLSCFQSMPLAALLATSRGKILCVHGGLSPELKSIQDIQVIDRRREIPTTGLLCDLLWSDPVTSKRQGMDAKVDTQVSWKPNQARGCSYYFNAAATFEFLGNNQLLSLIRAHEYDDEGFTFHFNSEEFEKLDNRDDKLMPPLITVFSAPNYCDSYGNTAAYLLFRNKPFSWEIQQVNTVGHPPPPIASAERGSDMWRLFNETLPFLPASKKFFEEVLWLAQRQRAQIGLQCAPNSSAGHDDVSNLSGVTLAENETLPERRRRMSSEMHPQAIRKVLDDEVNKWEMVEDKTQHCFPGSKTLPRIHRRPSLSSVEEKQTNERPNLLTTQELDTIKLMFSLMDTDGSLELNSAKVSQFVLNILGERISTADANSYLDALDYDRNGVVDFVDILSWIAVMKANHNNHHSSSFLSLSSLQIGARLLTREFDSTKIYLWLAFLCMLRDIIVPKQRKVIKSSYIRLLGSISLVLYILGLLSGESTGRKRANQSAKKAQRASVSLSTRLQQWIVPINVLYLLYCMVWHYNSVTLWTLVGYVFLTLSTYFCYSWVVGAAQEGGSSEYAMDILIVTLFVQIGLLISSHFWLVYLVIPGYLLYHGGRLLLNYVFTPNAMDEDDPNALKKKEKAERKAGRPKFKSNLMEREETDFSVEVGTRVLVGGKYAGVIRYVPKRRTALVGIELTRARGDNDGATEDGQRLFECKPLHGIFVREEQLSAFSEGDGAACVLQSIWRRYSASQKFRHLVFAHAWNLLDNTQEQLNLKRSEQFKSAEHTLAQLTKTQVVSDVAVSEIKINSTYSGPHVVWPLELSNVLAILDSFKTTQILHYKYVLEILKASVRSFSPLPTLQEISLEKDDKLTVVGDLHGQLQDLFSIFSINGLPTRTNKYLFNGDFVDRGMYGIEVMMTILLFRLLYPTSVFLNRGNHESRNQNSWMGFEDEVWMKYSGIEDDDLERPVHVFESFQTLFGSLPLCAIIQDKIFVVHGGLFSRDNVTLAHLRGISRKREPPLHQLNFQDKIFEDLLWSDPRPIQSRQPSERGAGVEFGITVTNNFCFVNKIALIIRSHECVIEGFEILHGGRLITLFSASRYCGTQMNKGAFLTFGTDLQPEIQQFYAQSITESTFQAPAQAQMQNLLEEDTLRMIAERICDHKASLYWYFTQHDDEHKGTVPRLIWAEALRSVLQLDLPFLTYQSKLAELIDETSGRINYSHFLARYRIENNAMDNCGWQESIIALICKKLYRAMGAGDVQQAFKVFDTDSSGFIEYEEFVTTLKQMDTGLADQHVYELMRTADTNDDGRIDFNEFAQRFEVIFTDQGKNREEKLSEGAAVEPSPTLEAVDAETMRESHKIVAKPIFARRVSSVDEQSAFTPQPARNLDVETMEALLQVGKALFSRPGSLQYHFCHFDTNQDGVLSHSEFKDALDHLGFNFESSLMDRVMAAVDSDGGHSIDYKEFVTAFSVQDLKEQSALESGDLTWQNSVLQQVSNVFYQHRIHIRNAFRMFDASNSGVISRDNFRTGIQAFNVVLNSPLSDDQIEELLSYLDSNNDGVISYKEFFNGFRVVDVRVDEDKSTGRRLPVESTTKD</sequence>
<dbReference type="InterPro" id="IPR006186">
    <property type="entry name" value="Ser/Thr-sp_prot-phosphatase"/>
</dbReference>
<comment type="cofactor">
    <cofactor evidence="1">
        <name>Mn(2+)</name>
        <dbReference type="ChEBI" id="CHEBI:29035"/>
    </cofactor>
</comment>
<dbReference type="InterPro" id="IPR036859">
    <property type="entry name" value="CAP-Gly_dom_sf"/>
</dbReference>
<dbReference type="PROSITE" id="PS50245">
    <property type="entry name" value="CAP_GLY_2"/>
    <property type="match status" value="1"/>
</dbReference>
<evidence type="ECO:0000313" key="12">
    <source>
        <dbReference type="EMBL" id="RQM15915.1"/>
    </source>
</evidence>
<reference evidence="12 13" key="1">
    <citation type="submission" date="2018-06" db="EMBL/GenBank/DDBJ databases">
        <title>Comparative genomics of downy mildews reveals potential adaptations to biotrophy.</title>
        <authorList>
            <person name="Fletcher K."/>
            <person name="Klosterman S.J."/>
            <person name="Derevnina L."/>
            <person name="Martin F."/>
            <person name="Koike S."/>
            <person name="Reyes Chin-Wo S."/>
            <person name="Mou B."/>
            <person name="Michelmore R."/>
        </authorList>
    </citation>
    <scope>NUCLEOTIDE SEQUENCE [LARGE SCALE GENOMIC DNA]</scope>
    <source>
        <strain evidence="12 13">R13</strain>
    </source>
</reference>
<dbReference type="Pfam" id="PF00149">
    <property type="entry name" value="Metallophos"/>
    <property type="match status" value="2"/>
</dbReference>
<dbReference type="Pfam" id="PF05620">
    <property type="entry name" value="TMEM208_SND2"/>
    <property type="match status" value="1"/>
</dbReference>
<dbReference type="Gene3D" id="2.30.30.190">
    <property type="entry name" value="CAP Gly-rich-like domain"/>
    <property type="match status" value="1"/>
</dbReference>
<name>A0A3R7XX99_9STRA</name>
<dbReference type="Gene3D" id="3.60.21.10">
    <property type="match status" value="2"/>
</dbReference>
<keyword evidence="7" id="KW-0464">Manganese</keyword>
<evidence type="ECO:0000256" key="1">
    <source>
        <dbReference type="ARBA" id="ARBA00001936"/>
    </source>
</evidence>
<dbReference type="Pfam" id="PF08321">
    <property type="entry name" value="PPP5"/>
    <property type="match status" value="1"/>
</dbReference>
<dbReference type="PROSITE" id="PS00125">
    <property type="entry name" value="SER_THR_PHOSPHATASE"/>
    <property type="match status" value="2"/>
</dbReference>
<evidence type="ECO:0000256" key="8">
    <source>
        <dbReference type="RuleBase" id="RU004273"/>
    </source>
</evidence>
<evidence type="ECO:0000256" key="9">
    <source>
        <dbReference type="SAM" id="Phobius"/>
    </source>
</evidence>
<keyword evidence="6" id="KW-0106">Calcium</keyword>
<dbReference type="InterPro" id="IPR004843">
    <property type="entry name" value="Calcineurin-like_PHP"/>
</dbReference>
<evidence type="ECO:0000259" key="10">
    <source>
        <dbReference type="PROSITE" id="PS50222"/>
    </source>
</evidence>
<dbReference type="InterPro" id="IPR011992">
    <property type="entry name" value="EF-hand-dom_pair"/>
</dbReference>
<comment type="caution">
    <text evidence="12">The sequence shown here is derived from an EMBL/GenBank/DDBJ whole genome shotgun (WGS) entry which is preliminary data.</text>
</comment>
<keyword evidence="3" id="KW-0479">Metal-binding</keyword>
<evidence type="ECO:0000259" key="11">
    <source>
        <dbReference type="PROSITE" id="PS50245"/>
    </source>
</evidence>
<dbReference type="EC" id="3.1.3.16" evidence="8"/>
<evidence type="ECO:0000313" key="13">
    <source>
        <dbReference type="Proteomes" id="UP000286097"/>
    </source>
</evidence>
<organism evidence="12 13">
    <name type="scientific">Peronospora effusa</name>
    <dbReference type="NCBI Taxonomy" id="542832"/>
    <lineage>
        <taxon>Eukaryota</taxon>
        <taxon>Sar</taxon>
        <taxon>Stramenopiles</taxon>
        <taxon>Oomycota</taxon>
        <taxon>Peronosporomycetes</taxon>
        <taxon>Peronosporales</taxon>
        <taxon>Peronosporaceae</taxon>
        <taxon>Peronospora</taxon>
    </lineage>
</organism>
<dbReference type="InterPro" id="IPR008506">
    <property type="entry name" value="SND2/TMEM208"/>
</dbReference>
<feature type="domain" description="EF-hand" evidence="10">
    <location>
        <begin position="1674"/>
        <end position="1709"/>
    </location>
</feature>
<dbReference type="InterPro" id="IPR018247">
    <property type="entry name" value="EF_Hand_1_Ca_BS"/>
</dbReference>
<evidence type="ECO:0000256" key="6">
    <source>
        <dbReference type="ARBA" id="ARBA00022837"/>
    </source>
</evidence>
<dbReference type="InterPro" id="IPR002048">
    <property type="entry name" value="EF_hand_dom"/>
</dbReference>
<dbReference type="PANTHER" id="PTHR45668:SF5">
    <property type="entry name" value="SERINE_THREONINE-PROTEIN PHOSPHATASE 5"/>
    <property type="match status" value="1"/>
</dbReference>
<feature type="transmembrane region" description="Helical" evidence="9">
    <location>
        <begin position="655"/>
        <end position="673"/>
    </location>
</feature>
<dbReference type="GO" id="GO:0004722">
    <property type="term" value="F:protein serine/threonine phosphatase activity"/>
    <property type="evidence" value="ECO:0007669"/>
    <property type="project" value="UniProtKB-EC"/>
</dbReference>
<evidence type="ECO:0000256" key="3">
    <source>
        <dbReference type="ARBA" id="ARBA00022723"/>
    </source>
</evidence>
<dbReference type="Pfam" id="PF13499">
    <property type="entry name" value="EF-hand_7"/>
    <property type="match status" value="3"/>
</dbReference>
<dbReference type="CDD" id="cd00051">
    <property type="entry name" value="EFh"/>
    <property type="match status" value="3"/>
</dbReference>
<evidence type="ECO:0000256" key="5">
    <source>
        <dbReference type="ARBA" id="ARBA00022801"/>
    </source>
</evidence>
<evidence type="ECO:0000256" key="2">
    <source>
        <dbReference type="ARBA" id="ARBA00008294"/>
    </source>
</evidence>
<feature type="domain" description="EF-hand" evidence="10">
    <location>
        <begin position="1634"/>
        <end position="1669"/>
    </location>
</feature>
<protein>
    <recommendedName>
        <fullName evidence="8">Serine/threonine-protein phosphatase</fullName>
        <ecNumber evidence="8">3.1.3.16</ecNumber>
    </recommendedName>
</protein>
<dbReference type="SUPFAM" id="SSF74924">
    <property type="entry name" value="Cap-Gly domain"/>
    <property type="match status" value="1"/>
</dbReference>
<comment type="catalytic activity">
    <reaction evidence="8">
        <text>O-phospho-L-threonyl-[protein] + H2O = L-threonyl-[protein] + phosphate</text>
        <dbReference type="Rhea" id="RHEA:47004"/>
        <dbReference type="Rhea" id="RHEA-COMP:11060"/>
        <dbReference type="Rhea" id="RHEA-COMP:11605"/>
        <dbReference type="ChEBI" id="CHEBI:15377"/>
        <dbReference type="ChEBI" id="CHEBI:30013"/>
        <dbReference type="ChEBI" id="CHEBI:43474"/>
        <dbReference type="ChEBI" id="CHEBI:61977"/>
        <dbReference type="EC" id="3.1.3.16"/>
    </reaction>
</comment>
<feature type="domain" description="EF-hand" evidence="10">
    <location>
        <begin position="1423"/>
        <end position="1458"/>
    </location>
</feature>
<feature type="transmembrane region" description="Helical" evidence="9">
    <location>
        <begin position="680"/>
        <end position="701"/>
    </location>
</feature>
<feature type="domain" description="EF-hand" evidence="10">
    <location>
        <begin position="1387"/>
        <end position="1422"/>
    </location>
</feature>
<feature type="transmembrane region" description="Helical" evidence="9">
    <location>
        <begin position="713"/>
        <end position="737"/>
    </location>
</feature>
<keyword evidence="5 8" id="KW-0378">Hydrolase</keyword>
<gene>
    <name evidence="12" type="ORF">DD237_002729</name>
</gene>
<dbReference type="PANTHER" id="PTHR45668">
    <property type="entry name" value="SERINE/THREONINE-PROTEIN PHOSPHATASE 5-RELATED"/>
    <property type="match status" value="1"/>
</dbReference>
<dbReference type="PROSITE" id="PS00018">
    <property type="entry name" value="EF_HAND_1"/>
    <property type="match status" value="6"/>
</dbReference>
<dbReference type="SMART" id="SM00054">
    <property type="entry name" value="EFh"/>
    <property type="match status" value="8"/>
</dbReference>
<dbReference type="SMART" id="SM00156">
    <property type="entry name" value="PP2Ac"/>
    <property type="match status" value="2"/>
</dbReference>
<dbReference type="Proteomes" id="UP000286097">
    <property type="component" value="Unassembled WGS sequence"/>
</dbReference>
<feature type="domain" description="EF-hand" evidence="10">
    <location>
        <begin position="1537"/>
        <end position="1572"/>
    </location>
</feature>
<dbReference type="InterPro" id="IPR051134">
    <property type="entry name" value="PPP_phosphatase"/>
</dbReference>
<dbReference type="PROSITE" id="PS50222">
    <property type="entry name" value="EF_HAND_2"/>
    <property type="match status" value="6"/>
</dbReference>
<dbReference type="VEuPathDB" id="FungiDB:DD237_002729"/>
<evidence type="ECO:0000256" key="4">
    <source>
        <dbReference type="ARBA" id="ARBA00022737"/>
    </source>
</evidence>
<accession>A0A3R7XX99</accession>
<feature type="domain" description="EF-hand" evidence="10">
    <location>
        <begin position="1573"/>
        <end position="1608"/>
    </location>
</feature>
<dbReference type="InterPro" id="IPR029052">
    <property type="entry name" value="Metallo-depent_PP-like"/>
</dbReference>
<dbReference type="FunFam" id="1.10.238.10:FF:000880">
    <property type="entry name" value="Serine/threonine-protein phosphatase"/>
    <property type="match status" value="1"/>
</dbReference>
<evidence type="ECO:0000256" key="7">
    <source>
        <dbReference type="ARBA" id="ARBA00023211"/>
    </source>
</evidence>
<dbReference type="SUPFAM" id="SSF47473">
    <property type="entry name" value="EF-hand"/>
    <property type="match status" value="2"/>
</dbReference>